<evidence type="ECO:0000313" key="2">
    <source>
        <dbReference type="EMBL" id="KAK1392418.1"/>
    </source>
</evidence>
<comment type="caution">
    <text evidence="2">The sequence shown here is derived from an EMBL/GenBank/DDBJ whole genome shotgun (WGS) entry which is preliminary data.</text>
</comment>
<dbReference type="Gene3D" id="3.40.395.10">
    <property type="entry name" value="Adenoviral Proteinase, Chain A"/>
    <property type="match status" value="1"/>
</dbReference>
<gene>
    <name evidence="2" type="ORF">POM88_011474</name>
</gene>
<reference evidence="2" key="1">
    <citation type="submission" date="2023-02" db="EMBL/GenBank/DDBJ databases">
        <title>Genome of toxic invasive species Heracleum sosnowskyi carries increased number of genes despite the absence of recent whole-genome duplications.</title>
        <authorList>
            <person name="Schelkunov M."/>
            <person name="Shtratnikova V."/>
            <person name="Makarenko M."/>
            <person name="Klepikova A."/>
            <person name="Omelchenko D."/>
            <person name="Novikova G."/>
            <person name="Obukhova E."/>
            <person name="Bogdanov V."/>
            <person name="Penin A."/>
            <person name="Logacheva M."/>
        </authorList>
    </citation>
    <scope>NUCLEOTIDE SEQUENCE</scope>
    <source>
        <strain evidence="2">Hsosn_3</strain>
        <tissue evidence="2">Leaf</tissue>
    </source>
</reference>
<feature type="region of interest" description="Disordered" evidence="1">
    <location>
        <begin position="1"/>
        <end position="45"/>
    </location>
</feature>
<dbReference type="EMBL" id="JAUIZM010000003">
    <property type="protein sequence ID" value="KAK1392418.1"/>
    <property type="molecule type" value="Genomic_DNA"/>
</dbReference>
<dbReference type="AlphaFoldDB" id="A0AAD8N2F9"/>
<reference evidence="2" key="2">
    <citation type="submission" date="2023-05" db="EMBL/GenBank/DDBJ databases">
        <authorList>
            <person name="Schelkunov M.I."/>
        </authorList>
    </citation>
    <scope>NUCLEOTIDE SEQUENCE</scope>
    <source>
        <strain evidence="2">Hsosn_3</strain>
        <tissue evidence="2">Leaf</tissue>
    </source>
</reference>
<name>A0AAD8N2F9_9APIA</name>
<evidence type="ECO:0000256" key="1">
    <source>
        <dbReference type="SAM" id="MobiDB-lite"/>
    </source>
</evidence>
<feature type="compositionally biased region" description="Basic and acidic residues" evidence="1">
    <location>
        <begin position="1"/>
        <end position="37"/>
    </location>
</feature>
<protein>
    <submittedName>
        <fullName evidence="2">Uncharacterized protein</fullName>
    </submittedName>
</protein>
<accession>A0AAD8N2F9</accession>
<sequence>MDICKDINKEHGESQPKAQADDDKMGTPSPAHDDKMGTPEPLEQEIRGKRKVRLAAAYRSPYVRRARTWEVIDNIRHAKAANNVYTAKLRRLKKHFTKYLNEKEQSWFASSIIRMKTIYLTMPWQTLQNNTDYGVFLMRHMETYKRDTKN</sequence>
<proteinExistence type="predicted"/>
<dbReference type="Proteomes" id="UP001237642">
    <property type="component" value="Unassembled WGS sequence"/>
</dbReference>
<keyword evidence="3" id="KW-1185">Reference proteome</keyword>
<evidence type="ECO:0000313" key="3">
    <source>
        <dbReference type="Proteomes" id="UP001237642"/>
    </source>
</evidence>
<organism evidence="2 3">
    <name type="scientific">Heracleum sosnowskyi</name>
    <dbReference type="NCBI Taxonomy" id="360622"/>
    <lineage>
        <taxon>Eukaryota</taxon>
        <taxon>Viridiplantae</taxon>
        <taxon>Streptophyta</taxon>
        <taxon>Embryophyta</taxon>
        <taxon>Tracheophyta</taxon>
        <taxon>Spermatophyta</taxon>
        <taxon>Magnoliopsida</taxon>
        <taxon>eudicotyledons</taxon>
        <taxon>Gunneridae</taxon>
        <taxon>Pentapetalae</taxon>
        <taxon>asterids</taxon>
        <taxon>campanulids</taxon>
        <taxon>Apiales</taxon>
        <taxon>Apiaceae</taxon>
        <taxon>Apioideae</taxon>
        <taxon>apioid superclade</taxon>
        <taxon>Tordylieae</taxon>
        <taxon>Tordyliinae</taxon>
        <taxon>Heracleum</taxon>
    </lineage>
</organism>